<evidence type="ECO:0000313" key="2">
    <source>
        <dbReference type="Proteomes" id="UP000178227"/>
    </source>
</evidence>
<dbReference type="EMBL" id="MGKI01000009">
    <property type="protein sequence ID" value="OGN22726.1"/>
    <property type="molecule type" value="Genomic_DNA"/>
</dbReference>
<dbReference type="InterPro" id="IPR052159">
    <property type="entry name" value="Competence_DNA_uptake"/>
</dbReference>
<comment type="caution">
    <text evidence="1">The sequence shown here is derived from an EMBL/GenBank/DDBJ whole genome shotgun (WGS) entry which is preliminary data.</text>
</comment>
<dbReference type="PANTHER" id="PTHR30619">
    <property type="entry name" value="DNA INTERNALIZATION/COMPETENCE PROTEIN COMEC/REC2"/>
    <property type="match status" value="1"/>
</dbReference>
<gene>
    <name evidence="1" type="ORF">A2918_01245</name>
</gene>
<sequence>MSGLKLHFLNVGDGDCTIIDFPARIVRSSQERHGERVMMVDIHHHEDHDDYEHVLDYYKRNFKDSEGNIRPIFRYVSTHPHKDHIKGLDALFNEVSVWNFWDIEHRFQPDKNGQDWEDYKDDWGRYELVRASTNGSPTVLKYTDKNNQMKFWDEDQIEILSPSDELHQFVHVKEDGSRRTAEEIGQALNNLSYVLLIKFNGLKILLTGDVETKGWEYILKNHKDKIKNIDILKAPHHGRESAFHEEAVKWMNPKHIIFSASTECEHIVPEKYKKAAPNAKTYTTGELGTLVFDCGFDGTIITPGTIKRYENRFLSNYR</sequence>
<evidence type="ECO:0000313" key="1">
    <source>
        <dbReference type="EMBL" id="OGN22726.1"/>
    </source>
</evidence>
<organism evidence="1 2">
    <name type="scientific">Candidatus Yanofskybacteria bacterium RIFCSPLOWO2_01_FULL_42_49</name>
    <dbReference type="NCBI Taxonomy" id="1802694"/>
    <lineage>
        <taxon>Bacteria</taxon>
        <taxon>Candidatus Yanofskyibacteriota</taxon>
    </lineage>
</organism>
<dbReference type="PANTHER" id="PTHR30619:SF1">
    <property type="entry name" value="RECOMBINATION PROTEIN 2"/>
    <property type="match status" value="1"/>
</dbReference>
<evidence type="ECO:0008006" key="3">
    <source>
        <dbReference type="Google" id="ProtNLM"/>
    </source>
</evidence>
<dbReference type="Gene3D" id="3.60.15.10">
    <property type="entry name" value="Ribonuclease Z/Hydroxyacylglutathione hydrolase-like"/>
    <property type="match status" value="1"/>
</dbReference>
<reference evidence="1 2" key="1">
    <citation type="journal article" date="2016" name="Nat. Commun.">
        <title>Thousands of microbial genomes shed light on interconnected biogeochemical processes in an aquifer system.</title>
        <authorList>
            <person name="Anantharaman K."/>
            <person name="Brown C.T."/>
            <person name="Hug L.A."/>
            <person name="Sharon I."/>
            <person name="Castelle C.J."/>
            <person name="Probst A.J."/>
            <person name="Thomas B.C."/>
            <person name="Singh A."/>
            <person name="Wilkins M.J."/>
            <person name="Karaoz U."/>
            <person name="Brodie E.L."/>
            <person name="Williams K.H."/>
            <person name="Hubbard S.S."/>
            <person name="Banfield J.F."/>
        </authorList>
    </citation>
    <scope>NUCLEOTIDE SEQUENCE [LARGE SCALE GENOMIC DNA]</scope>
</reference>
<dbReference type="AlphaFoldDB" id="A0A1F8GDB2"/>
<dbReference type="Proteomes" id="UP000178227">
    <property type="component" value="Unassembled WGS sequence"/>
</dbReference>
<protein>
    <recommendedName>
        <fullName evidence="3">Metallo-beta-lactamase domain-containing protein</fullName>
    </recommendedName>
</protein>
<dbReference type="STRING" id="1802694.A2918_01245"/>
<dbReference type="SUPFAM" id="SSF56281">
    <property type="entry name" value="Metallo-hydrolase/oxidoreductase"/>
    <property type="match status" value="1"/>
</dbReference>
<name>A0A1F8GDB2_9BACT</name>
<proteinExistence type="predicted"/>
<accession>A0A1F8GDB2</accession>
<dbReference type="InterPro" id="IPR036866">
    <property type="entry name" value="RibonucZ/Hydroxyglut_hydro"/>
</dbReference>